<dbReference type="WBParaSite" id="Hba_06931">
    <property type="protein sequence ID" value="Hba_06931"/>
    <property type="gene ID" value="Hba_06931"/>
</dbReference>
<proteinExistence type="predicted"/>
<reference evidence="2 3" key="1">
    <citation type="submission" date="2016-11" db="UniProtKB">
        <authorList>
            <consortium name="WormBaseParasite"/>
        </authorList>
    </citation>
    <scope>IDENTIFICATION</scope>
</reference>
<sequence>MFRCIWTGFLEPRHCLRALFPSPLREQMWNNFGRF</sequence>
<evidence type="ECO:0000313" key="3">
    <source>
        <dbReference type="WBParaSite" id="Hba_06931"/>
    </source>
</evidence>
<dbReference type="WBParaSite" id="Hba_12467">
    <property type="protein sequence ID" value="Hba_12467"/>
    <property type="gene ID" value="Hba_12467"/>
</dbReference>
<dbReference type="WBParaSite" id="Hba_05575">
    <property type="protein sequence ID" value="Hba_05575"/>
    <property type="gene ID" value="Hba_05575"/>
</dbReference>
<protein>
    <submittedName>
        <fullName evidence="2 3">Uncharacterized protein</fullName>
    </submittedName>
</protein>
<organism evidence="1 2">
    <name type="scientific">Heterorhabditis bacteriophora</name>
    <name type="common">Entomopathogenic nematode worm</name>
    <dbReference type="NCBI Taxonomy" id="37862"/>
    <lineage>
        <taxon>Eukaryota</taxon>
        <taxon>Metazoa</taxon>
        <taxon>Ecdysozoa</taxon>
        <taxon>Nematoda</taxon>
        <taxon>Chromadorea</taxon>
        <taxon>Rhabditida</taxon>
        <taxon>Rhabditina</taxon>
        <taxon>Rhabditomorpha</taxon>
        <taxon>Strongyloidea</taxon>
        <taxon>Heterorhabditidae</taxon>
        <taxon>Heterorhabditis</taxon>
    </lineage>
</organism>
<accession>A0A1I7WKJ6</accession>
<name>A0A1I7WKJ6_HETBA</name>
<evidence type="ECO:0000313" key="1">
    <source>
        <dbReference type="Proteomes" id="UP000095283"/>
    </source>
</evidence>
<evidence type="ECO:0000313" key="2">
    <source>
        <dbReference type="WBParaSite" id="Hba_05575"/>
    </source>
</evidence>
<dbReference type="Proteomes" id="UP000095283">
    <property type="component" value="Unplaced"/>
</dbReference>
<dbReference type="AlphaFoldDB" id="A0A1I7WKJ6"/>
<keyword evidence="1" id="KW-1185">Reference proteome</keyword>